<dbReference type="Proteomes" id="UP001177023">
    <property type="component" value="Unassembled WGS sequence"/>
</dbReference>
<dbReference type="InterPro" id="IPR016186">
    <property type="entry name" value="C-type_lectin-like/link_sf"/>
</dbReference>
<feature type="domain" description="C-type lectin" evidence="2">
    <location>
        <begin position="32"/>
        <end position="128"/>
    </location>
</feature>
<evidence type="ECO:0000313" key="3">
    <source>
        <dbReference type="EMBL" id="CAJ0576918.1"/>
    </source>
</evidence>
<reference evidence="3" key="1">
    <citation type="submission" date="2023-06" db="EMBL/GenBank/DDBJ databases">
        <authorList>
            <person name="Delattre M."/>
        </authorList>
    </citation>
    <scope>NUCLEOTIDE SEQUENCE</scope>
    <source>
        <strain evidence="3">AF72</strain>
    </source>
</reference>
<proteinExistence type="predicted"/>
<feature type="non-terminal residue" evidence="3">
    <location>
        <position position="215"/>
    </location>
</feature>
<dbReference type="Gene3D" id="3.10.100.10">
    <property type="entry name" value="Mannose-Binding Protein A, subunit A"/>
    <property type="match status" value="1"/>
</dbReference>
<dbReference type="SUPFAM" id="SSF56436">
    <property type="entry name" value="C-type lectin-like"/>
    <property type="match status" value="1"/>
</dbReference>
<evidence type="ECO:0000259" key="2">
    <source>
        <dbReference type="PROSITE" id="PS50041"/>
    </source>
</evidence>
<gene>
    <name evidence="3" type="ORF">MSPICULIGERA_LOCUS15199</name>
</gene>
<sequence>MRPIGWLLFFLETVSAGQLCQDGGLEFFESFNTSSCIYFEYEALNYNDAKNSCLSRGLDLIQFRDVSTSMFVNSFIPDNNQDEPWYIGVERNRNGIWVYADNTTLQYTNWAADARDEVIRGFQRVLWEKFQTEIKADEKFVAEHRAAFNFTCDVFASMWLRFYDGDEAPSPAKHSRPHYARIDQDPDCAKDSHFVDQNITVTFPRYICERAMPIY</sequence>
<feature type="chain" id="PRO_5041460966" description="C-type lectin domain-containing protein" evidence="1">
    <location>
        <begin position="17"/>
        <end position="215"/>
    </location>
</feature>
<accession>A0AA36G8Y1</accession>
<dbReference type="InterPro" id="IPR016187">
    <property type="entry name" value="CTDL_fold"/>
</dbReference>
<dbReference type="EMBL" id="CATQJA010002647">
    <property type="protein sequence ID" value="CAJ0576918.1"/>
    <property type="molecule type" value="Genomic_DNA"/>
</dbReference>
<keyword evidence="4" id="KW-1185">Reference proteome</keyword>
<keyword evidence="1" id="KW-0732">Signal</keyword>
<name>A0AA36G8Y1_9BILA</name>
<comment type="caution">
    <text evidence="3">The sequence shown here is derived from an EMBL/GenBank/DDBJ whole genome shotgun (WGS) entry which is preliminary data.</text>
</comment>
<evidence type="ECO:0000256" key="1">
    <source>
        <dbReference type="SAM" id="SignalP"/>
    </source>
</evidence>
<evidence type="ECO:0000313" key="4">
    <source>
        <dbReference type="Proteomes" id="UP001177023"/>
    </source>
</evidence>
<dbReference type="PROSITE" id="PS50041">
    <property type="entry name" value="C_TYPE_LECTIN_2"/>
    <property type="match status" value="1"/>
</dbReference>
<dbReference type="AlphaFoldDB" id="A0AA36G8Y1"/>
<protein>
    <recommendedName>
        <fullName evidence="2">C-type lectin domain-containing protein</fullName>
    </recommendedName>
</protein>
<organism evidence="3 4">
    <name type="scientific">Mesorhabditis spiculigera</name>
    <dbReference type="NCBI Taxonomy" id="96644"/>
    <lineage>
        <taxon>Eukaryota</taxon>
        <taxon>Metazoa</taxon>
        <taxon>Ecdysozoa</taxon>
        <taxon>Nematoda</taxon>
        <taxon>Chromadorea</taxon>
        <taxon>Rhabditida</taxon>
        <taxon>Rhabditina</taxon>
        <taxon>Rhabditomorpha</taxon>
        <taxon>Rhabditoidea</taxon>
        <taxon>Rhabditidae</taxon>
        <taxon>Mesorhabditinae</taxon>
        <taxon>Mesorhabditis</taxon>
    </lineage>
</organism>
<feature type="signal peptide" evidence="1">
    <location>
        <begin position="1"/>
        <end position="16"/>
    </location>
</feature>
<dbReference type="Pfam" id="PF00059">
    <property type="entry name" value="Lectin_C"/>
    <property type="match status" value="1"/>
</dbReference>
<dbReference type="InterPro" id="IPR001304">
    <property type="entry name" value="C-type_lectin-like"/>
</dbReference>